<keyword evidence="2" id="KW-0808">Transferase</keyword>
<dbReference type="InterPro" id="IPR005835">
    <property type="entry name" value="NTP_transferase_dom"/>
</dbReference>
<sequence>MNVLLLMAGSSDAFKDAGYLYPKNLVEIDGLPLIQRVMDSFAPLRQTDSQMIGLVRREENEHYHTGDVLRLLDPPATILTVPSETAGAACTALLAIEQINNDEPLLIANGDQILTADLPAIVDDFRNRGLDGGIVVFEAVHPRWSYVQCDADGYVIETAEKRPISNMATAGVYYFARGADFVWAAMEMIKKDAHVEGRFFICPSYNELILRQAKIGVSKIPRKSYFSLTNPQGVQSYEEHLRESREH</sequence>
<dbReference type="PIRSF" id="PIRSF028162">
    <property type="entry name" value="BcbE_prd"/>
    <property type="match status" value="1"/>
</dbReference>
<reference evidence="2 3" key="1">
    <citation type="journal article" date="2019" name="Int. J. Syst. Evol. Microbiol.">
        <title>Capsulimonas corticalis gen. nov., sp. nov., an aerobic capsulated bacterium, of a novel bacterial order, Capsulimonadales ord. nov., of the class Armatimonadia of the phylum Armatimonadetes.</title>
        <authorList>
            <person name="Li J."/>
            <person name="Kudo C."/>
            <person name="Tonouchi A."/>
        </authorList>
    </citation>
    <scope>NUCLEOTIDE SEQUENCE [LARGE SCALE GENOMIC DNA]</scope>
    <source>
        <strain evidence="2 3">AX-7</strain>
    </source>
</reference>
<name>A0A402CU91_9BACT</name>
<evidence type="ECO:0000259" key="1">
    <source>
        <dbReference type="Pfam" id="PF00483"/>
    </source>
</evidence>
<dbReference type="AlphaFoldDB" id="A0A402CU91"/>
<feature type="domain" description="Nucleotidyl transferase" evidence="1">
    <location>
        <begin position="6"/>
        <end position="179"/>
    </location>
</feature>
<keyword evidence="3" id="KW-1185">Reference proteome</keyword>
<proteinExistence type="predicted"/>
<dbReference type="InterPro" id="IPR029044">
    <property type="entry name" value="Nucleotide-diphossugar_trans"/>
</dbReference>
<organism evidence="2 3">
    <name type="scientific">Capsulimonas corticalis</name>
    <dbReference type="NCBI Taxonomy" id="2219043"/>
    <lineage>
        <taxon>Bacteria</taxon>
        <taxon>Bacillati</taxon>
        <taxon>Armatimonadota</taxon>
        <taxon>Armatimonadia</taxon>
        <taxon>Capsulimonadales</taxon>
        <taxon>Capsulimonadaceae</taxon>
        <taxon>Capsulimonas</taxon>
    </lineage>
</organism>
<dbReference type="Proteomes" id="UP000287394">
    <property type="component" value="Chromosome"/>
</dbReference>
<dbReference type="CDD" id="cd04183">
    <property type="entry name" value="GT2_BcE_like"/>
    <property type="match status" value="1"/>
</dbReference>
<dbReference type="KEGG" id="ccot:CCAX7_009320"/>
<dbReference type="EMBL" id="AP025739">
    <property type="protein sequence ID" value="BDI28881.1"/>
    <property type="molecule type" value="Genomic_DNA"/>
</dbReference>
<gene>
    <name evidence="2" type="ORF">CCAX7_009320</name>
</gene>
<protein>
    <submittedName>
        <fullName evidence="2">Glycosyl transferase family 2</fullName>
    </submittedName>
</protein>
<dbReference type="Gene3D" id="3.90.550.10">
    <property type="entry name" value="Spore Coat Polysaccharide Biosynthesis Protein SpsA, Chain A"/>
    <property type="match status" value="1"/>
</dbReference>
<dbReference type="GO" id="GO:0016740">
    <property type="term" value="F:transferase activity"/>
    <property type="evidence" value="ECO:0007669"/>
    <property type="project" value="UniProtKB-KW"/>
</dbReference>
<evidence type="ECO:0000313" key="2">
    <source>
        <dbReference type="EMBL" id="BDI28881.1"/>
    </source>
</evidence>
<dbReference type="RefSeq" id="WP_119320938.1">
    <property type="nucleotide sequence ID" value="NZ_AP025739.1"/>
</dbReference>
<dbReference type="SUPFAM" id="SSF53448">
    <property type="entry name" value="Nucleotide-diphospho-sugar transferases"/>
    <property type="match status" value="1"/>
</dbReference>
<accession>A0A402CU91</accession>
<evidence type="ECO:0000313" key="3">
    <source>
        <dbReference type="Proteomes" id="UP000287394"/>
    </source>
</evidence>
<dbReference type="Pfam" id="PF00483">
    <property type="entry name" value="NTP_transferase"/>
    <property type="match status" value="1"/>
</dbReference>
<dbReference type="OrthoDB" id="9788272at2"/>
<dbReference type="InterPro" id="IPR016873">
    <property type="entry name" value="Caps_polysacc_synth_BcbE_prd"/>
</dbReference>